<feature type="compositionally biased region" description="Low complexity" evidence="5">
    <location>
        <begin position="125"/>
        <end position="135"/>
    </location>
</feature>
<name>A0A4D4LAL6_STRVO</name>
<dbReference type="InterPro" id="IPR013783">
    <property type="entry name" value="Ig-like_fold"/>
</dbReference>
<feature type="region of interest" description="Disordered" evidence="5">
    <location>
        <begin position="125"/>
        <end position="160"/>
    </location>
</feature>
<evidence type="ECO:0000256" key="4">
    <source>
        <dbReference type="ARBA" id="ARBA00023295"/>
    </source>
</evidence>
<dbReference type="PANTHER" id="PTHR46323:SF2">
    <property type="entry name" value="BETA-GALACTOSIDASE"/>
    <property type="match status" value="1"/>
</dbReference>
<feature type="domain" description="Beta-galactosidase" evidence="6">
    <location>
        <begin position="36"/>
        <end position="122"/>
    </location>
</feature>
<evidence type="ECO:0000313" key="7">
    <source>
        <dbReference type="EMBL" id="GDY58282.1"/>
    </source>
</evidence>
<evidence type="ECO:0000256" key="2">
    <source>
        <dbReference type="ARBA" id="ARBA00012756"/>
    </source>
</evidence>
<dbReference type="Proteomes" id="UP000301309">
    <property type="component" value="Unassembled WGS sequence"/>
</dbReference>
<keyword evidence="3" id="KW-0378">Hydrolase</keyword>
<dbReference type="Pfam" id="PF16353">
    <property type="entry name" value="LacZ_4"/>
    <property type="match status" value="1"/>
</dbReference>
<gene>
    <name evidence="7" type="ORF">SVIO_089050</name>
</gene>
<evidence type="ECO:0000256" key="3">
    <source>
        <dbReference type="ARBA" id="ARBA00022801"/>
    </source>
</evidence>
<evidence type="ECO:0000259" key="6">
    <source>
        <dbReference type="Pfam" id="PF16353"/>
    </source>
</evidence>
<dbReference type="InterPro" id="IPR036156">
    <property type="entry name" value="Beta-gal/glucu_dom_sf"/>
</dbReference>
<evidence type="ECO:0000313" key="8">
    <source>
        <dbReference type="Proteomes" id="UP000301309"/>
    </source>
</evidence>
<dbReference type="InterPro" id="IPR032312">
    <property type="entry name" value="LacZ_4"/>
</dbReference>
<comment type="catalytic activity">
    <reaction evidence="1">
        <text>Hydrolysis of terminal non-reducing beta-D-galactose residues in beta-D-galactosides.</text>
        <dbReference type="EC" id="3.2.1.23"/>
    </reaction>
</comment>
<protein>
    <recommendedName>
        <fullName evidence="2">beta-galactosidase</fullName>
        <ecNumber evidence="2">3.2.1.23</ecNumber>
    </recommendedName>
</protein>
<organism evidence="7 8">
    <name type="scientific">Streptomyces violaceusniger</name>
    <dbReference type="NCBI Taxonomy" id="68280"/>
    <lineage>
        <taxon>Bacteria</taxon>
        <taxon>Bacillati</taxon>
        <taxon>Actinomycetota</taxon>
        <taxon>Actinomycetes</taxon>
        <taxon>Kitasatosporales</taxon>
        <taxon>Streptomycetaceae</taxon>
        <taxon>Streptomyces</taxon>
        <taxon>Streptomyces violaceusniger group</taxon>
    </lineage>
</organism>
<reference evidence="7 8" key="1">
    <citation type="journal article" date="2020" name="Int. J. Syst. Evol. Microbiol.">
        <title>Reclassification of Streptomyces castelarensis and Streptomyces sporoclivatus as later heterotypic synonyms of Streptomyces antimycoticus.</title>
        <authorList>
            <person name="Komaki H."/>
            <person name="Tamura T."/>
        </authorList>
    </citation>
    <scope>NUCLEOTIDE SEQUENCE [LARGE SCALE GENOMIC DNA]</scope>
    <source>
        <strain evidence="7 8">NBRC 13459</strain>
    </source>
</reference>
<comment type="caution">
    <text evidence="7">The sequence shown here is derived from an EMBL/GenBank/DDBJ whole genome shotgun (WGS) entry which is preliminary data.</text>
</comment>
<evidence type="ECO:0000256" key="1">
    <source>
        <dbReference type="ARBA" id="ARBA00001412"/>
    </source>
</evidence>
<keyword evidence="4" id="KW-0326">Glycosidase</keyword>
<dbReference type="SUPFAM" id="SSF49303">
    <property type="entry name" value="beta-Galactosidase/glucuronidase domain"/>
    <property type="match status" value="1"/>
</dbReference>
<dbReference type="InterPro" id="IPR050347">
    <property type="entry name" value="Bact_Beta-galactosidase"/>
</dbReference>
<dbReference type="GO" id="GO:0009341">
    <property type="term" value="C:beta-galactosidase complex"/>
    <property type="evidence" value="ECO:0007669"/>
    <property type="project" value="TreeGrafter"/>
</dbReference>
<keyword evidence="8" id="KW-1185">Reference proteome</keyword>
<dbReference type="PANTHER" id="PTHR46323">
    <property type="entry name" value="BETA-GALACTOSIDASE"/>
    <property type="match status" value="1"/>
</dbReference>
<accession>A0A4D4LAL6</accession>
<proteinExistence type="predicted"/>
<dbReference type="AlphaFoldDB" id="A0A4D4LAL6"/>
<dbReference type="GO" id="GO:0005990">
    <property type="term" value="P:lactose catabolic process"/>
    <property type="evidence" value="ECO:0007669"/>
    <property type="project" value="TreeGrafter"/>
</dbReference>
<dbReference type="EC" id="3.2.1.23" evidence="2"/>
<dbReference type="EMBL" id="BJHW01000002">
    <property type="protein sequence ID" value="GDY58282.1"/>
    <property type="molecule type" value="Genomic_DNA"/>
</dbReference>
<dbReference type="GO" id="GO:0004565">
    <property type="term" value="F:beta-galactosidase activity"/>
    <property type="evidence" value="ECO:0007669"/>
    <property type="project" value="UniProtKB-EC"/>
</dbReference>
<evidence type="ECO:0000256" key="5">
    <source>
        <dbReference type="SAM" id="MobiDB-lite"/>
    </source>
</evidence>
<dbReference type="Gene3D" id="2.60.40.10">
    <property type="entry name" value="Immunoglobulins"/>
    <property type="match status" value="1"/>
</dbReference>
<sequence length="160" mass="16510">MRRAGLPRPHPSPGLIEYKKVIEPVRIEGDGADGTVRITNGHDFADLSHLVFSWTYEAEGEAIGSGELAVPPLPPGESAVVKLPAPPDAEAGAEAWWTVEARLAAATAWAGAGHPVAWAQLPAAAPGTGRARALTSGRRRAATATGSCWAPASSTRPPAP</sequence>